<evidence type="ECO:0000313" key="3">
    <source>
        <dbReference type="Proteomes" id="UP000530424"/>
    </source>
</evidence>
<dbReference type="PANTHER" id="PTHR42951:SF17">
    <property type="entry name" value="METALLO-BETA-LACTAMASE DOMAIN-CONTAINING PROTEIN"/>
    <property type="match status" value="1"/>
</dbReference>
<dbReference type="SMART" id="SM00849">
    <property type="entry name" value="Lactamase_B"/>
    <property type="match status" value="1"/>
</dbReference>
<dbReference type="Gene3D" id="3.60.15.10">
    <property type="entry name" value="Ribonuclease Z/Hydroxyacylglutathione hydrolase-like"/>
    <property type="match status" value="1"/>
</dbReference>
<proteinExistence type="predicted"/>
<feature type="domain" description="Metallo-beta-lactamase" evidence="1">
    <location>
        <begin position="30"/>
        <end position="223"/>
    </location>
</feature>
<gene>
    <name evidence="2" type="ORF">HNR19_000359</name>
</gene>
<dbReference type="InterPro" id="IPR001279">
    <property type="entry name" value="Metallo-B-lactamas"/>
</dbReference>
<dbReference type="InterPro" id="IPR050855">
    <property type="entry name" value="NDM-1-like"/>
</dbReference>
<dbReference type="Pfam" id="PF00753">
    <property type="entry name" value="Lactamase_B"/>
    <property type="match status" value="1"/>
</dbReference>
<keyword evidence="3" id="KW-1185">Reference proteome</keyword>
<name>A0A853BXH1_9ACTN</name>
<sequence length="244" mass="25244">MTSEHLSAPDLHEIAPSLHRLRIPGDGAHLLNSYLWDGDDGVTLVDTGWPDSAALIESALRVLGKGRGDVVRVVLTHFHEDHVGSAAEIATWGRVEVVAGHADAAFVSGAERGPLPVLTPAETEIHPPSDVPPHGPPCRVDRAVRDGDVLDFAGGARIVGAPGHTPGSIALHLPDADAVLTGDAVAEFHGTVILGAFNVDREEAKRSLARIADTGASVAGFGHGEAVLDGAHALIRDAPDLLGA</sequence>
<dbReference type="CDD" id="cd07721">
    <property type="entry name" value="yflN-like_MBL-fold"/>
    <property type="match status" value="1"/>
</dbReference>
<accession>A0A853BXH1</accession>
<dbReference type="SUPFAM" id="SSF56281">
    <property type="entry name" value="Metallo-hydrolase/oxidoreductase"/>
    <property type="match status" value="1"/>
</dbReference>
<dbReference type="InterPro" id="IPR036866">
    <property type="entry name" value="RibonucZ/Hydroxyglut_hydro"/>
</dbReference>
<dbReference type="EMBL" id="JACCFP010000001">
    <property type="protein sequence ID" value="NYI99660.1"/>
    <property type="molecule type" value="Genomic_DNA"/>
</dbReference>
<reference evidence="2 3" key="1">
    <citation type="submission" date="2020-07" db="EMBL/GenBank/DDBJ databases">
        <title>Sequencing the genomes of 1000 actinobacteria strains.</title>
        <authorList>
            <person name="Klenk H.-P."/>
        </authorList>
    </citation>
    <scope>NUCLEOTIDE SEQUENCE [LARGE SCALE GENOMIC DNA]</scope>
    <source>
        <strain evidence="2 3">DSM 103833</strain>
    </source>
</reference>
<comment type="caution">
    <text evidence="2">The sequence shown here is derived from an EMBL/GenBank/DDBJ whole genome shotgun (WGS) entry which is preliminary data.</text>
</comment>
<dbReference type="RefSeq" id="WP_218910115.1">
    <property type="nucleotide sequence ID" value="NZ_JACCFP010000001.1"/>
</dbReference>
<keyword evidence="2" id="KW-0378">Hydrolase</keyword>
<dbReference type="GO" id="GO:0016787">
    <property type="term" value="F:hydrolase activity"/>
    <property type="evidence" value="ECO:0007669"/>
    <property type="project" value="UniProtKB-KW"/>
</dbReference>
<evidence type="ECO:0000259" key="1">
    <source>
        <dbReference type="SMART" id="SM00849"/>
    </source>
</evidence>
<dbReference type="AlphaFoldDB" id="A0A853BXH1"/>
<protein>
    <submittedName>
        <fullName evidence="2">Glyoxylase-like metal-dependent hydrolase (Beta-lactamase superfamily II)</fullName>
    </submittedName>
</protein>
<evidence type="ECO:0000313" key="2">
    <source>
        <dbReference type="EMBL" id="NYI99660.1"/>
    </source>
</evidence>
<dbReference type="Proteomes" id="UP000530424">
    <property type="component" value="Unassembled WGS sequence"/>
</dbReference>
<organism evidence="2 3">
    <name type="scientific">Nocardioides thalensis</name>
    <dbReference type="NCBI Taxonomy" id="1914755"/>
    <lineage>
        <taxon>Bacteria</taxon>
        <taxon>Bacillati</taxon>
        <taxon>Actinomycetota</taxon>
        <taxon>Actinomycetes</taxon>
        <taxon>Propionibacteriales</taxon>
        <taxon>Nocardioidaceae</taxon>
        <taxon>Nocardioides</taxon>
    </lineage>
</organism>
<dbReference type="PANTHER" id="PTHR42951">
    <property type="entry name" value="METALLO-BETA-LACTAMASE DOMAIN-CONTAINING"/>
    <property type="match status" value="1"/>
</dbReference>